<accession>A0A0B5DWU4</accession>
<dbReference type="STRING" id="1208324.P73_0476"/>
<keyword evidence="1" id="KW-0472">Membrane</keyword>
<organism evidence="2 3">
    <name type="scientific">Celeribacter indicus</name>
    <dbReference type="NCBI Taxonomy" id="1208324"/>
    <lineage>
        <taxon>Bacteria</taxon>
        <taxon>Pseudomonadati</taxon>
        <taxon>Pseudomonadota</taxon>
        <taxon>Alphaproteobacteria</taxon>
        <taxon>Rhodobacterales</taxon>
        <taxon>Roseobacteraceae</taxon>
        <taxon>Celeribacter</taxon>
    </lineage>
</organism>
<evidence type="ECO:0000313" key="2">
    <source>
        <dbReference type="EMBL" id="AJE45191.1"/>
    </source>
</evidence>
<name>A0A0B5DWU4_9RHOB</name>
<reference evidence="2 3" key="1">
    <citation type="journal article" date="2014" name="Int. J. Syst. Evol. Microbiol.">
        <title>Celeribacter indicus sp. nov., a polycyclic aromatic hydrocarbon-degrading bacterium from deep-sea sediment and reclassification of Huaishuia halophila as Celeribacter halophilus comb. nov.</title>
        <authorList>
            <person name="Lai Q."/>
            <person name="Cao J."/>
            <person name="Yuan J."/>
            <person name="Li F."/>
            <person name="Shao Z."/>
        </authorList>
    </citation>
    <scope>NUCLEOTIDE SEQUENCE [LARGE SCALE GENOMIC DNA]</scope>
    <source>
        <strain evidence="2">P73</strain>
    </source>
</reference>
<dbReference type="Pfam" id="PF11162">
    <property type="entry name" value="DUF2946"/>
    <property type="match status" value="1"/>
</dbReference>
<evidence type="ECO:0008006" key="4">
    <source>
        <dbReference type="Google" id="ProtNLM"/>
    </source>
</evidence>
<dbReference type="EMBL" id="CP004393">
    <property type="protein sequence ID" value="AJE45191.1"/>
    <property type="molecule type" value="Genomic_DNA"/>
</dbReference>
<dbReference type="InterPro" id="IPR021333">
    <property type="entry name" value="DUF2946"/>
</dbReference>
<sequence length="128" mass="13136">MGTRQALHSLKLVVWAVLVPFFLLSAASNGLMLQKAPEGIAVVICSGEGPLELRLDVKTGEPVEKQSPDRPKHCDWASLHLSAALPDVAAAPDIATASLAAPALFPSTILTAGQATGLPPSTGPPAVI</sequence>
<dbReference type="OrthoDB" id="7778781at2"/>
<dbReference type="AlphaFoldDB" id="A0A0B5DWU4"/>
<feature type="transmembrane region" description="Helical" evidence="1">
    <location>
        <begin position="12"/>
        <end position="33"/>
    </location>
</feature>
<dbReference type="HOGENOM" id="CLU_1955676_0_0_5"/>
<gene>
    <name evidence="2" type="ORF">P73_0476</name>
</gene>
<keyword evidence="3" id="KW-1185">Reference proteome</keyword>
<dbReference type="Proteomes" id="UP000031521">
    <property type="component" value="Chromosome"/>
</dbReference>
<evidence type="ECO:0000313" key="3">
    <source>
        <dbReference type="Proteomes" id="UP000031521"/>
    </source>
</evidence>
<dbReference type="KEGG" id="cid:P73_0476"/>
<proteinExistence type="predicted"/>
<keyword evidence="1" id="KW-0812">Transmembrane</keyword>
<dbReference type="RefSeq" id="WP_043868300.1">
    <property type="nucleotide sequence ID" value="NZ_CP004393.1"/>
</dbReference>
<protein>
    <recommendedName>
        <fullName evidence="4">DUF2946 domain-containing protein</fullName>
    </recommendedName>
</protein>
<keyword evidence="1" id="KW-1133">Transmembrane helix</keyword>
<evidence type="ECO:0000256" key="1">
    <source>
        <dbReference type="SAM" id="Phobius"/>
    </source>
</evidence>